<keyword evidence="4" id="KW-1185">Reference proteome</keyword>
<dbReference type="EMBL" id="MU004364">
    <property type="protein sequence ID" value="KAF2654419.1"/>
    <property type="molecule type" value="Genomic_DNA"/>
</dbReference>
<dbReference type="InterPro" id="IPR051783">
    <property type="entry name" value="NAD(P)-dependent_oxidoreduct"/>
</dbReference>
<dbReference type="PANTHER" id="PTHR48079:SF6">
    <property type="entry name" value="NAD(P)-BINDING DOMAIN-CONTAINING PROTEIN-RELATED"/>
    <property type="match status" value="1"/>
</dbReference>
<dbReference type="Pfam" id="PF05368">
    <property type="entry name" value="NmrA"/>
    <property type="match status" value="1"/>
</dbReference>
<accession>A0A6A6T2W6</accession>
<sequence>MALKVFITGGTGYIGGSVLATVATIHSEYDITVMLRKIPAEFASHYPNIKVVQGDYDSADILSSAAAQADVVVHMGNSDHLPALQAILDGLVHSRQSRSPPFLIHLSGSAILNPKVWSDVDDLSTVSTLPDSAPHRPAEKLLLDTVRDHGGNINIAIVCPPDIYGPGKGLAKTWSATVPMFVAEAKKLEDGRVFYHEEGTNTKSWVHIDDLMTLYLKLVEAAANRGEGAEWGAKGYYFASTQEVDQLTLATALGSVLRKHAVIDNPEPLQVSLEQLDSMLENVPIPHISRYLFACNSRSRPDRAKKLFGYEPKAPGLLESLEADVLAEIKKAKGGQ</sequence>
<proteinExistence type="predicted"/>
<protein>
    <submittedName>
        <fullName evidence="3">Nucleoside-diphosphate-sugar epimerase</fullName>
    </submittedName>
</protein>
<evidence type="ECO:0000313" key="4">
    <source>
        <dbReference type="Proteomes" id="UP000799324"/>
    </source>
</evidence>
<dbReference type="AlphaFoldDB" id="A0A6A6T2W6"/>
<feature type="domain" description="NmrA-like" evidence="2">
    <location>
        <begin position="4"/>
        <end position="79"/>
    </location>
</feature>
<name>A0A6A6T2W6_9PLEO</name>
<feature type="domain" description="NAD-dependent epimerase/dehydratase" evidence="1">
    <location>
        <begin position="140"/>
        <end position="225"/>
    </location>
</feature>
<dbReference type="OrthoDB" id="2130169at2759"/>
<evidence type="ECO:0000259" key="1">
    <source>
        <dbReference type="Pfam" id="PF01370"/>
    </source>
</evidence>
<dbReference type="InterPro" id="IPR008030">
    <property type="entry name" value="NmrA-like"/>
</dbReference>
<dbReference type="Proteomes" id="UP000799324">
    <property type="component" value="Unassembled WGS sequence"/>
</dbReference>
<dbReference type="Pfam" id="PF01370">
    <property type="entry name" value="Epimerase"/>
    <property type="match status" value="1"/>
</dbReference>
<reference evidence="3" key="1">
    <citation type="journal article" date="2020" name="Stud. Mycol.">
        <title>101 Dothideomycetes genomes: a test case for predicting lifestyles and emergence of pathogens.</title>
        <authorList>
            <person name="Haridas S."/>
            <person name="Albert R."/>
            <person name="Binder M."/>
            <person name="Bloem J."/>
            <person name="Labutti K."/>
            <person name="Salamov A."/>
            <person name="Andreopoulos B."/>
            <person name="Baker S."/>
            <person name="Barry K."/>
            <person name="Bills G."/>
            <person name="Bluhm B."/>
            <person name="Cannon C."/>
            <person name="Castanera R."/>
            <person name="Culley D."/>
            <person name="Daum C."/>
            <person name="Ezra D."/>
            <person name="Gonzalez J."/>
            <person name="Henrissat B."/>
            <person name="Kuo A."/>
            <person name="Liang C."/>
            <person name="Lipzen A."/>
            <person name="Lutzoni F."/>
            <person name="Magnuson J."/>
            <person name="Mondo S."/>
            <person name="Nolan M."/>
            <person name="Ohm R."/>
            <person name="Pangilinan J."/>
            <person name="Park H.-J."/>
            <person name="Ramirez L."/>
            <person name="Alfaro M."/>
            <person name="Sun H."/>
            <person name="Tritt A."/>
            <person name="Yoshinaga Y."/>
            <person name="Zwiers L.-H."/>
            <person name="Turgeon B."/>
            <person name="Goodwin S."/>
            <person name="Spatafora J."/>
            <person name="Crous P."/>
            <person name="Grigoriev I."/>
        </authorList>
    </citation>
    <scope>NUCLEOTIDE SEQUENCE</scope>
    <source>
        <strain evidence="3">CBS 122681</strain>
    </source>
</reference>
<evidence type="ECO:0000313" key="3">
    <source>
        <dbReference type="EMBL" id="KAF2654419.1"/>
    </source>
</evidence>
<dbReference type="GO" id="GO:0005737">
    <property type="term" value="C:cytoplasm"/>
    <property type="evidence" value="ECO:0007669"/>
    <property type="project" value="TreeGrafter"/>
</dbReference>
<dbReference type="InterPro" id="IPR036291">
    <property type="entry name" value="NAD(P)-bd_dom_sf"/>
</dbReference>
<dbReference type="GO" id="GO:0004029">
    <property type="term" value="F:aldehyde dehydrogenase (NAD+) activity"/>
    <property type="evidence" value="ECO:0007669"/>
    <property type="project" value="TreeGrafter"/>
</dbReference>
<dbReference type="Gene3D" id="3.40.50.720">
    <property type="entry name" value="NAD(P)-binding Rossmann-like Domain"/>
    <property type="match status" value="1"/>
</dbReference>
<organism evidence="3 4">
    <name type="scientific">Lophiostoma macrostomum CBS 122681</name>
    <dbReference type="NCBI Taxonomy" id="1314788"/>
    <lineage>
        <taxon>Eukaryota</taxon>
        <taxon>Fungi</taxon>
        <taxon>Dikarya</taxon>
        <taxon>Ascomycota</taxon>
        <taxon>Pezizomycotina</taxon>
        <taxon>Dothideomycetes</taxon>
        <taxon>Pleosporomycetidae</taxon>
        <taxon>Pleosporales</taxon>
        <taxon>Lophiostomataceae</taxon>
        <taxon>Lophiostoma</taxon>
    </lineage>
</organism>
<gene>
    <name evidence="3" type="ORF">K491DRAFT_679685</name>
</gene>
<evidence type="ECO:0000259" key="2">
    <source>
        <dbReference type="Pfam" id="PF05368"/>
    </source>
</evidence>
<dbReference type="PANTHER" id="PTHR48079">
    <property type="entry name" value="PROTEIN YEEZ"/>
    <property type="match status" value="1"/>
</dbReference>
<dbReference type="SUPFAM" id="SSF51735">
    <property type="entry name" value="NAD(P)-binding Rossmann-fold domains"/>
    <property type="match status" value="1"/>
</dbReference>
<dbReference type="InterPro" id="IPR001509">
    <property type="entry name" value="Epimerase_deHydtase"/>
</dbReference>